<evidence type="ECO:0000313" key="7">
    <source>
        <dbReference type="Proteomes" id="UP001164705"/>
    </source>
</evidence>
<gene>
    <name evidence="6" type="ORF">N7U66_05905</name>
</gene>
<dbReference type="RefSeq" id="WP_267677718.1">
    <property type="nucleotide sequence ID" value="NZ_CP113088.1"/>
</dbReference>
<evidence type="ECO:0000256" key="2">
    <source>
        <dbReference type="ARBA" id="ARBA00039140"/>
    </source>
</evidence>
<dbReference type="GO" id="GO:0008984">
    <property type="term" value="F:protein-glutamate methylesterase activity"/>
    <property type="evidence" value="ECO:0007669"/>
    <property type="project" value="UniProtKB-EC"/>
</dbReference>
<dbReference type="KEGG" id="lnu:N7U66_05905"/>
<dbReference type="PROSITE" id="PS50122">
    <property type="entry name" value="CHEB"/>
    <property type="match status" value="1"/>
</dbReference>
<dbReference type="EMBL" id="CP113088">
    <property type="protein sequence ID" value="WAC03144.1"/>
    <property type="molecule type" value="Genomic_DNA"/>
</dbReference>
<dbReference type="PANTHER" id="PTHR42872">
    <property type="entry name" value="PROTEIN-GLUTAMATE METHYLESTERASE/PROTEIN-GLUTAMINE GLUTAMINASE"/>
    <property type="match status" value="1"/>
</dbReference>
<dbReference type="SUPFAM" id="SSF52738">
    <property type="entry name" value="Methylesterase CheB, C-terminal domain"/>
    <property type="match status" value="1"/>
</dbReference>
<dbReference type="InterPro" id="IPR035909">
    <property type="entry name" value="CheB_C"/>
</dbReference>
<reference evidence="6" key="1">
    <citation type="submission" date="2022-11" db="EMBL/GenBank/DDBJ databases">
        <title>Lacinutrix neustonica HL-RS19T sp. nov., isolated from the surface microlayer sample of brackish Lake Shihwa.</title>
        <authorList>
            <person name="Choi J.Y."/>
            <person name="Hwang C.Y."/>
        </authorList>
    </citation>
    <scope>NUCLEOTIDE SEQUENCE</scope>
    <source>
        <strain evidence="6">HL-RS19</strain>
    </source>
</reference>
<keyword evidence="1" id="KW-0378">Hydrolase</keyword>
<feature type="domain" description="CheB-type methylesterase" evidence="5">
    <location>
        <begin position="16"/>
        <end position="115"/>
    </location>
</feature>
<evidence type="ECO:0000313" key="6">
    <source>
        <dbReference type="EMBL" id="WAC03144.1"/>
    </source>
</evidence>
<evidence type="ECO:0000256" key="1">
    <source>
        <dbReference type="ARBA" id="ARBA00022801"/>
    </source>
</evidence>
<dbReference type="EC" id="3.1.1.61" evidence="2"/>
<dbReference type="InterPro" id="IPR000673">
    <property type="entry name" value="Sig_transdc_resp-reg_Me-estase"/>
</dbReference>
<keyword evidence="7" id="KW-1185">Reference proteome</keyword>
<evidence type="ECO:0000259" key="5">
    <source>
        <dbReference type="PROSITE" id="PS50122"/>
    </source>
</evidence>
<dbReference type="Gene3D" id="3.40.50.180">
    <property type="entry name" value="Methylesterase CheB, C-terminal domain"/>
    <property type="match status" value="1"/>
</dbReference>
<dbReference type="AlphaFoldDB" id="A0A9E8MYC6"/>
<sequence>MVGKKNETQRRADLYVVGVGASAGGLDALTKFLKNFNGVSADICIVIVMHLSPDYKSQLAPILDKRCKWPVVSVEDNMVLSSGNVYVTPQNKQIRIYNSSFVLEDLSPNMPLHHL</sequence>
<dbReference type="GO" id="GO:0005737">
    <property type="term" value="C:cytoplasm"/>
    <property type="evidence" value="ECO:0007669"/>
    <property type="project" value="InterPro"/>
</dbReference>
<organism evidence="6 7">
    <name type="scientific">Lacinutrix neustonica</name>
    <dbReference type="NCBI Taxonomy" id="2980107"/>
    <lineage>
        <taxon>Bacteria</taxon>
        <taxon>Pseudomonadati</taxon>
        <taxon>Bacteroidota</taxon>
        <taxon>Flavobacteriia</taxon>
        <taxon>Flavobacteriales</taxon>
        <taxon>Flavobacteriaceae</taxon>
        <taxon>Lacinutrix</taxon>
    </lineage>
</organism>
<dbReference type="GO" id="GO:0006935">
    <property type="term" value="P:chemotaxis"/>
    <property type="evidence" value="ECO:0007669"/>
    <property type="project" value="InterPro"/>
</dbReference>
<evidence type="ECO:0000256" key="4">
    <source>
        <dbReference type="PROSITE-ProRule" id="PRU00050"/>
    </source>
</evidence>
<name>A0A9E8MYC6_9FLAO</name>
<comment type="catalytic activity">
    <reaction evidence="3">
        <text>[protein]-L-glutamate 5-O-methyl ester + H2O = L-glutamyl-[protein] + methanol + H(+)</text>
        <dbReference type="Rhea" id="RHEA:23236"/>
        <dbReference type="Rhea" id="RHEA-COMP:10208"/>
        <dbReference type="Rhea" id="RHEA-COMP:10311"/>
        <dbReference type="ChEBI" id="CHEBI:15377"/>
        <dbReference type="ChEBI" id="CHEBI:15378"/>
        <dbReference type="ChEBI" id="CHEBI:17790"/>
        <dbReference type="ChEBI" id="CHEBI:29973"/>
        <dbReference type="ChEBI" id="CHEBI:82795"/>
        <dbReference type="EC" id="3.1.1.61"/>
    </reaction>
</comment>
<protein>
    <recommendedName>
        <fullName evidence="2">protein-glutamate methylesterase</fullName>
        <ecNumber evidence="2">3.1.1.61</ecNumber>
    </recommendedName>
</protein>
<dbReference type="GO" id="GO:0000156">
    <property type="term" value="F:phosphorelay response regulator activity"/>
    <property type="evidence" value="ECO:0007669"/>
    <property type="project" value="InterPro"/>
</dbReference>
<proteinExistence type="predicted"/>
<evidence type="ECO:0000256" key="3">
    <source>
        <dbReference type="ARBA" id="ARBA00048267"/>
    </source>
</evidence>
<comment type="caution">
    <text evidence="4">Lacks conserved residue(s) required for the propagation of feature annotation.</text>
</comment>
<dbReference type="Proteomes" id="UP001164705">
    <property type="component" value="Chromosome"/>
</dbReference>
<dbReference type="PANTHER" id="PTHR42872:SF6">
    <property type="entry name" value="PROTEIN-GLUTAMATE METHYLESTERASE_PROTEIN-GLUTAMINE GLUTAMINASE"/>
    <property type="match status" value="1"/>
</dbReference>
<accession>A0A9E8MYC6</accession>
<dbReference type="Pfam" id="PF01339">
    <property type="entry name" value="CheB_methylest"/>
    <property type="match status" value="1"/>
</dbReference>